<dbReference type="InterPro" id="IPR005645">
    <property type="entry name" value="FSH-like_dom"/>
</dbReference>
<dbReference type="RefSeq" id="XP_038751218.1">
    <property type="nucleotide sequence ID" value="XM_038883623.1"/>
</dbReference>
<dbReference type="OrthoDB" id="414698at2759"/>
<dbReference type="SUPFAM" id="SSF53474">
    <property type="entry name" value="alpha/beta-Hydrolases"/>
    <property type="match status" value="1"/>
</dbReference>
<organism evidence="3 4">
    <name type="scientific">Colletotrichum karsti</name>
    <dbReference type="NCBI Taxonomy" id="1095194"/>
    <lineage>
        <taxon>Eukaryota</taxon>
        <taxon>Fungi</taxon>
        <taxon>Dikarya</taxon>
        <taxon>Ascomycota</taxon>
        <taxon>Pezizomycotina</taxon>
        <taxon>Sordariomycetes</taxon>
        <taxon>Hypocreomycetidae</taxon>
        <taxon>Glomerellales</taxon>
        <taxon>Glomerellaceae</taxon>
        <taxon>Colletotrichum</taxon>
        <taxon>Colletotrichum boninense species complex</taxon>
    </lineage>
</organism>
<dbReference type="GeneID" id="62156697"/>
<dbReference type="GO" id="GO:0016787">
    <property type="term" value="F:hydrolase activity"/>
    <property type="evidence" value="ECO:0007669"/>
    <property type="project" value="UniProtKB-KW"/>
</dbReference>
<dbReference type="GO" id="GO:0019748">
    <property type="term" value="P:secondary metabolic process"/>
    <property type="evidence" value="ECO:0007669"/>
    <property type="project" value="TreeGrafter"/>
</dbReference>
<keyword evidence="4" id="KW-1185">Reference proteome</keyword>
<gene>
    <name evidence="3" type="ORF">CkaCkLH20_00903</name>
</gene>
<evidence type="ECO:0000259" key="2">
    <source>
        <dbReference type="Pfam" id="PF03959"/>
    </source>
</evidence>
<protein>
    <recommendedName>
        <fullName evidence="2">Serine hydrolase domain-containing protein</fullName>
    </recommendedName>
</protein>
<dbReference type="Proteomes" id="UP000781932">
    <property type="component" value="Unassembled WGS sequence"/>
</dbReference>
<dbReference type="PANTHER" id="PTHR48070:SF4">
    <property type="entry name" value="ESTERASE ALNB"/>
    <property type="match status" value="1"/>
</dbReference>
<dbReference type="GO" id="GO:0005737">
    <property type="term" value="C:cytoplasm"/>
    <property type="evidence" value="ECO:0007669"/>
    <property type="project" value="TreeGrafter"/>
</dbReference>
<evidence type="ECO:0000313" key="3">
    <source>
        <dbReference type="EMBL" id="KAF9881757.1"/>
    </source>
</evidence>
<comment type="caution">
    <text evidence="3">The sequence shown here is derived from an EMBL/GenBank/DDBJ whole genome shotgun (WGS) entry which is preliminary data.</text>
</comment>
<name>A0A9P6IE72_9PEZI</name>
<feature type="domain" description="Serine hydrolase" evidence="2">
    <location>
        <begin position="2"/>
        <end position="197"/>
    </location>
</feature>
<dbReference type="PANTHER" id="PTHR48070">
    <property type="entry name" value="ESTERASE OVCA2"/>
    <property type="match status" value="1"/>
</dbReference>
<dbReference type="InterPro" id="IPR050593">
    <property type="entry name" value="LovG"/>
</dbReference>
<reference evidence="3" key="2">
    <citation type="submission" date="2020-11" db="EMBL/GenBank/DDBJ databases">
        <title>Whole genome sequencing of Colletotrichum sp.</title>
        <authorList>
            <person name="Li H."/>
        </authorList>
    </citation>
    <scope>NUCLEOTIDE SEQUENCE</scope>
    <source>
        <strain evidence="3">CkLH20</strain>
    </source>
</reference>
<dbReference type="EMBL" id="JAATWM020000002">
    <property type="protein sequence ID" value="KAF9881757.1"/>
    <property type="molecule type" value="Genomic_DNA"/>
</dbReference>
<sequence>MKNAMEHLEMTIDELGPFDGVLGFSQGAALAVAYIYDQQVHGRMVPFNFALCFSPVLAFSADEHCTESVIKGVCARRVDLSAPTTEIKSLGLASKELAFVDVITRVVMPAKRAQAMLPDHDLGVYSDGDGTDAPRLMVPQLVSEKINIPTIFVSGKRDMSFMRDMSEITRGLCNEKMMKKLEHSGSHQPPQRETEVRAAVRAMEWAIGQSSRMANVHL</sequence>
<proteinExistence type="predicted"/>
<dbReference type="AlphaFoldDB" id="A0A9P6IE72"/>
<dbReference type="Gene3D" id="3.40.50.1820">
    <property type="entry name" value="alpha/beta hydrolase"/>
    <property type="match status" value="1"/>
</dbReference>
<accession>A0A9P6IE72</accession>
<reference evidence="3" key="1">
    <citation type="submission" date="2020-03" db="EMBL/GenBank/DDBJ databases">
        <authorList>
            <person name="He L."/>
        </authorList>
    </citation>
    <scope>NUCLEOTIDE SEQUENCE</scope>
    <source>
        <strain evidence="3">CkLH20</strain>
    </source>
</reference>
<evidence type="ECO:0000313" key="4">
    <source>
        <dbReference type="Proteomes" id="UP000781932"/>
    </source>
</evidence>
<dbReference type="GO" id="GO:0005634">
    <property type="term" value="C:nucleus"/>
    <property type="evidence" value="ECO:0007669"/>
    <property type="project" value="TreeGrafter"/>
</dbReference>
<evidence type="ECO:0000256" key="1">
    <source>
        <dbReference type="ARBA" id="ARBA00022801"/>
    </source>
</evidence>
<keyword evidence="1" id="KW-0378">Hydrolase</keyword>
<dbReference type="InterPro" id="IPR029058">
    <property type="entry name" value="AB_hydrolase_fold"/>
</dbReference>
<dbReference type="Pfam" id="PF03959">
    <property type="entry name" value="FSH1"/>
    <property type="match status" value="1"/>
</dbReference>